<sequence length="77" mass="8691">MASKLGLMQMTNAMSVRKETSSTLKVKAKLPRLFNGIGKLKDFFSQTPHRQIRQAGIQHSLSNPPHLQVPVEKELKH</sequence>
<gene>
    <name evidence="2" type="ORF">DAPPUDRAFT_251151</name>
</gene>
<accession>E9GZU2</accession>
<evidence type="ECO:0000313" key="2">
    <source>
        <dbReference type="EMBL" id="EFX74870.1"/>
    </source>
</evidence>
<dbReference type="Proteomes" id="UP000000305">
    <property type="component" value="Unassembled WGS sequence"/>
</dbReference>
<organism evidence="2 3">
    <name type="scientific">Daphnia pulex</name>
    <name type="common">Water flea</name>
    <dbReference type="NCBI Taxonomy" id="6669"/>
    <lineage>
        <taxon>Eukaryota</taxon>
        <taxon>Metazoa</taxon>
        <taxon>Ecdysozoa</taxon>
        <taxon>Arthropoda</taxon>
        <taxon>Crustacea</taxon>
        <taxon>Branchiopoda</taxon>
        <taxon>Diplostraca</taxon>
        <taxon>Cladocera</taxon>
        <taxon>Anomopoda</taxon>
        <taxon>Daphniidae</taxon>
        <taxon>Daphnia</taxon>
    </lineage>
</organism>
<dbReference type="AlphaFoldDB" id="E9GZU2"/>
<protein>
    <submittedName>
        <fullName evidence="2">Uncharacterized protein</fullName>
    </submittedName>
</protein>
<dbReference type="HOGENOM" id="CLU_2640637_0_0_1"/>
<reference evidence="2 3" key="1">
    <citation type="journal article" date="2011" name="Science">
        <title>The ecoresponsive genome of Daphnia pulex.</title>
        <authorList>
            <person name="Colbourne J.K."/>
            <person name="Pfrender M.E."/>
            <person name="Gilbert D."/>
            <person name="Thomas W.K."/>
            <person name="Tucker A."/>
            <person name="Oakley T.H."/>
            <person name="Tokishita S."/>
            <person name="Aerts A."/>
            <person name="Arnold G.J."/>
            <person name="Basu M.K."/>
            <person name="Bauer D.J."/>
            <person name="Caceres C.E."/>
            <person name="Carmel L."/>
            <person name="Casola C."/>
            <person name="Choi J.H."/>
            <person name="Detter J.C."/>
            <person name="Dong Q."/>
            <person name="Dusheyko S."/>
            <person name="Eads B.D."/>
            <person name="Frohlich T."/>
            <person name="Geiler-Samerotte K.A."/>
            <person name="Gerlach D."/>
            <person name="Hatcher P."/>
            <person name="Jogdeo S."/>
            <person name="Krijgsveld J."/>
            <person name="Kriventseva E.V."/>
            <person name="Kultz D."/>
            <person name="Laforsch C."/>
            <person name="Lindquist E."/>
            <person name="Lopez J."/>
            <person name="Manak J.R."/>
            <person name="Muller J."/>
            <person name="Pangilinan J."/>
            <person name="Patwardhan R.P."/>
            <person name="Pitluck S."/>
            <person name="Pritham E.J."/>
            <person name="Rechtsteiner A."/>
            <person name="Rho M."/>
            <person name="Rogozin I.B."/>
            <person name="Sakarya O."/>
            <person name="Salamov A."/>
            <person name="Schaack S."/>
            <person name="Shapiro H."/>
            <person name="Shiga Y."/>
            <person name="Skalitzky C."/>
            <person name="Smith Z."/>
            <person name="Souvorov A."/>
            <person name="Sung W."/>
            <person name="Tang Z."/>
            <person name="Tsuchiya D."/>
            <person name="Tu H."/>
            <person name="Vos H."/>
            <person name="Wang M."/>
            <person name="Wolf Y.I."/>
            <person name="Yamagata H."/>
            <person name="Yamada T."/>
            <person name="Ye Y."/>
            <person name="Shaw J.R."/>
            <person name="Andrews J."/>
            <person name="Crease T.J."/>
            <person name="Tang H."/>
            <person name="Lucas S.M."/>
            <person name="Robertson H.M."/>
            <person name="Bork P."/>
            <person name="Koonin E.V."/>
            <person name="Zdobnov E.M."/>
            <person name="Grigoriev I.V."/>
            <person name="Lynch M."/>
            <person name="Boore J.L."/>
        </authorList>
    </citation>
    <scope>NUCLEOTIDE SEQUENCE [LARGE SCALE GENOMIC DNA]</scope>
</reference>
<keyword evidence="3" id="KW-1185">Reference proteome</keyword>
<dbReference type="EMBL" id="GL732579">
    <property type="protein sequence ID" value="EFX74870.1"/>
    <property type="molecule type" value="Genomic_DNA"/>
</dbReference>
<evidence type="ECO:0000256" key="1">
    <source>
        <dbReference type="SAM" id="MobiDB-lite"/>
    </source>
</evidence>
<name>E9GZU2_DAPPU</name>
<evidence type="ECO:0000313" key="3">
    <source>
        <dbReference type="Proteomes" id="UP000000305"/>
    </source>
</evidence>
<feature type="region of interest" description="Disordered" evidence="1">
    <location>
        <begin position="51"/>
        <end position="77"/>
    </location>
</feature>
<dbReference type="InParanoid" id="E9GZU2"/>
<proteinExistence type="predicted"/>
<dbReference type="KEGG" id="dpx:DAPPUDRAFT_251151"/>